<name>A0A815G272_9BILA</name>
<dbReference type="Proteomes" id="UP000663829">
    <property type="component" value="Unassembled WGS sequence"/>
</dbReference>
<sequence>MPHHCRSINRSTYSLSLLSLSHDTCTSAPRERSATISDVSKFTQQDLNTYVEQRRRRPPITAQAAAVTQN</sequence>
<reference evidence="1" key="1">
    <citation type="submission" date="2021-02" db="EMBL/GenBank/DDBJ databases">
        <authorList>
            <person name="Nowell W R."/>
        </authorList>
    </citation>
    <scope>NUCLEOTIDE SEQUENCE</scope>
</reference>
<evidence type="ECO:0000313" key="2">
    <source>
        <dbReference type="EMBL" id="CAF4188330.1"/>
    </source>
</evidence>
<dbReference type="AlphaFoldDB" id="A0A815G272"/>
<evidence type="ECO:0000313" key="1">
    <source>
        <dbReference type="EMBL" id="CAF1333017.1"/>
    </source>
</evidence>
<dbReference type="Proteomes" id="UP000681722">
    <property type="component" value="Unassembled WGS sequence"/>
</dbReference>
<organism evidence="1 3">
    <name type="scientific">Didymodactylos carnosus</name>
    <dbReference type="NCBI Taxonomy" id="1234261"/>
    <lineage>
        <taxon>Eukaryota</taxon>
        <taxon>Metazoa</taxon>
        <taxon>Spiralia</taxon>
        <taxon>Gnathifera</taxon>
        <taxon>Rotifera</taxon>
        <taxon>Eurotatoria</taxon>
        <taxon>Bdelloidea</taxon>
        <taxon>Philodinida</taxon>
        <taxon>Philodinidae</taxon>
        <taxon>Didymodactylos</taxon>
    </lineage>
</organism>
<protein>
    <submittedName>
        <fullName evidence="1">Uncharacterized protein</fullName>
    </submittedName>
</protein>
<accession>A0A815G272</accession>
<proteinExistence type="predicted"/>
<dbReference type="EMBL" id="CAJNOQ010014016">
    <property type="protein sequence ID" value="CAF1333017.1"/>
    <property type="molecule type" value="Genomic_DNA"/>
</dbReference>
<gene>
    <name evidence="1" type="ORF">GPM918_LOCUS30050</name>
    <name evidence="2" type="ORF">SRO942_LOCUS30654</name>
</gene>
<keyword evidence="3" id="KW-1185">Reference proteome</keyword>
<dbReference type="EMBL" id="CAJOBC010054451">
    <property type="protein sequence ID" value="CAF4188330.1"/>
    <property type="molecule type" value="Genomic_DNA"/>
</dbReference>
<comment type="caution">
    <text evidence="1">The sequence shown here is derived from an EMBL/GenBank/DDBJ whole genome shotgun (WGS) entry which is preliminary data.</text>
</comment>
<evidence type="ECO:0000313" key="3">
    <source>
        <dbReference type="Proteomes" id="UP000663829"/>
    </source>
</evidence>